<dbReference type="InterPro" id="IPR033942">
    <property type="entry name" value="IMPase"/>
</dbReference>
<evidence type="ECO:0000256" key="6">
    <source>
        <dbReference type="ARBA" id="ARBA00022842"/>
    </source>
</evidence>
<dbReference type="InterPro" id="IPR000760">
    <property type="entry name" value="Inositol_monophosphatase-like"/>
</dbReference>
<feature type="binding site" evidence="7">
    <location>
        <position position="112"/>
    </location>
    <ligand>
        <name>Mg(2+)</name>
        <dbReference type="ChEBI" id="CHEBI:18420"/>
        <label>1</label>
        <note>catalytic</note>
    </ligand>
</feature>
<dbReference type="PROSITE" id="PS00629">
    <property type="entry name" value="IMP_1"/>
    <property type="match status" value="1"/>
</dbReference>
<dbReference type="SUPFAM" id="SSF56655">
    <property type="entry name" value="Carbohydrate phosphatase"/>
    <property type="match status" value="1"/>
</dbReference>
<evidence type="ECO:0000256" key="4">
    <source>
        <dbReference type="ARBA" id="ARBA00022723"/>
    </source>
</evidence>
<dbReference type="GO" id="GO:0046854">
    <property type="term" value="P:phosphatidylinositol phosphate biosynthetic process"/>
    <property type="evidence" value="ECO:0007669"/>
    <property type="project" value="InterPro"/>
</dbReference>
<feature type="binding site" evidence="7">
    <location>
        <position position="113"/>
    </location>
    <ligand>
        <name>Mg(2+)</name>
        <dbReference type="ChEBI" id="CHEBI:18420"/>
        <label>1</label>
        <note>catalytic</note>
    </ligand>
</feature>
<dbReference type="InterPro" id="IPR020583">
    <property type="entry name" value="Inositol_monoP_metal-BS"/>
</dbReference>
<dbReference type="AlphaFoldDB" id="A0A7C0Y5Z6"/>
<dbReference type="InterPro" id="IPR020550">
    <property type="entry name" value="Inositol_monophosphatase_CS"/>
</dbReference>
<gene>
    <name evidence="9" type="ORF">ENG63_10235</name>
</gene>
<evidence type="ECO:0000256" key="7">
    <source>
        <dbReference type="PIRSR" id="PIRSR600760-2"/>
    </source>
</evidence>
<organism evidence="9">
    <name type="scientific">Desulfofervidus auxilii</name>
    <dbReference type="NCBI Taxonomy" id="1621989"/>
    <lineage>
        <taxon>Bacteria</taxon>
        <taxon>Pseudomonadati</taxon>
        <taxon>Thermodesulfobacteriota</taxon>
        <taxon>Candidatus Desulfofervidia</taxon>
        <taxon>Candidatus Desulfofervidales</taxon>
        <taxon>Candidatus Desulfofervidaceae</taxon>
        <taxon>Candidatus Desulfofervidus</taxon>
    </lineage>
</organism>
<dbReference type="FunFam" id="3.30.540.10:FF:000003">
    <property type="entry name" value="Inositol-1-monophosphatase"/>
    <property type="match status" value="1"/>
</dbReference>
<dbReference type="GO" id="GO:0006020">
    <property type="term" value="P:inositol metabolic process"/>
    <property type="evidence" value="ECO:0007669"/>
    <property type="project" value="TreeGrafter"/>
</dbReference>
<feature type="binding site" evidence="7">
    <location>
        <position position="238"/>
    </location>
    <ligand>
        <name>Mg(2+)</name>
        <dbReference type="ChEBI" id="CHEBI:18420"/>
        <label>1</label>
        <note>catalytic</note>
    </ligand>
</feature>
<comment type="similarity">
    <text evidence="3 8">Belongs to the inositol monophosphatase superfamily.</text>
</comment>
<dbReference type="EC" id="3.1.3.25" evidence="8"/>
<dbReference type="PANTHER" id="PTHR20854">
    <property type="entry name" value="INOSITOL MONOPHOSPHATASE"/>
    <property type="match status" value="1"/>
</dbReference>
<dbReference type="EMBL" id="DRBS01000378">
    <property type="protein sequence ID" value="HDD45218.1"/>
    <property type="molecule type" value="Genomic_DNA"/>
</dbReference>
<comment type="catalytic activity">
    <reaction evidence="1 8">
        <text>a myo-inositol phosphate + H2O = myo-inositol + phosphate</text>
        <dbReference type="Rhea" id="RHEA:24056"/>
        <dbReference type="ChEBI" id="CHEBI:15377"/>
        <dbReference type="ChEBI" id="CHEBI:17268"/>
        <dbReference type="ChEBI" id="CHEBI:43474"/>
        <dbReference type="ChEBI" id="CHEBI:84139"/>
        <dbReference type="EC" id="3.1.3.25"/>
    </reaction>
</comment>
<dbReference type="PRINTS" id="PR00377">
    <property type="entry name" value="IMPHPHTASES"/>
</dbReference>
<dbReference type="GO" id="GO:0007165">
    <property type="term" value="P:signal transduction"/>
    <property type="evidence" value="ECO:0007669"/>
    <property type="project" value="TreeGrafter"/>
</dbReference>
<protein>
    <recommendedName>
        <fullName evidence="8">Inositol-1-monophosphatase</fullName>
        <ecNumber evidence="8">3.1.3.25</ecNumber>
    </recommendedName>
</protein>
<evidence type="ECO:0000313" key="9">
    <source>
        <dbReference type="EMBL" id="HDD45218.1"/>
    </source>
</evidence>
<keyword evidence="5 8" id="KW-0378">Hydrolase</keyword>
<comment type="caution">
    <text evidence="9">The sequence shown here is derived from an EMBL/GenBank/DDBJ whole genome shotgun (WGS) entry which is preliminary data.</text>
</comment>
<dbReference type="InterPro" id="IPR022337">
    <property type="entry name" value="Inositol_monophosphatase_SuhB"/>
</dbReference>
<proteinExistence type="inferred from homology"/>
<dbReference type="FunFam" id="3.40.190.80:FF:000002">
    <property type="entry name" value="Inositol-1-monophosphatase"/>
    <property type="match status" value="1"/>
</dbReference>
<dbReference type="GO" id="GO:0046872">
    <property type="term" value="F:metal ion binding"/>
    <property type="evidence" value="ECO:0007669"/>
    <property type="project" value="UniProtKB-KW"/>
</dbReference>
<accession>A0A7C0Y5Z6</accession>
<reference evidence="9" key="1">
    <citation type="journal article" date="2020" name="mSystems">
        <title>Genome- and Community-Level Interaction Insights into Carbon Utilization and Element Cycling Functions of Hydrothermarchaeota in Hydrothermal Sediment.</title>
        <authorList>
            <person name="Zhou Z."/>
            <person name="Liu Y."/>
            <person name="Xu W."/>
            <person name="Pan J."/>
            <person name="Luo Z.H."/>
            <person name="Li M."/>
        </authorList>
    </citation>
    <scope>NUCLEOTIDE SEQUENCE [LARGE SCALE GENOMIC DNA]</scope>
    <source>
        <strain evidence="9">HyVt-233</strain>
    </source>
</reference>
<comment type="cofactor">
    <cofactor evidence="2 7 8">
        <name>Mg(2+)</name>
        <dbReference type="ChEBI" id="CHEBI:18420"/>
    </cofactor>
</comment>
<evidence type="ECO:0000256" key="2">
    <source>
        <dbReference type="ARBA" id="ARBA00001946"/>
    </source>
</evidence>
<evidence type="ECO:0000256" key="3">
    <source>
        <dbReference type="ARBA" id="ARBA00009759"/>
    </source>
</evidence>
<evidence type="ECO:0000256" key="1">
    <source>
        <dbReference type="ARBA" id="ARBA00001033"/>
    </source>
</evidence>
<feature type="binding site" evidence="7">
    <location>
        <position position="96"/>
    </location>
    <ligand>
        <name>Mg(2+)</name>
        <dbReference type="ChEBI" id="CHEBI:18420"/>
        <label>1</label>
        <note>catalytic</note>
    </ligand>
</feature>
<dbReference type="PANTHER" id="PTHR20854:SF4">
    <property type="entry name" value="INOSITOL-1-MONOPHOSPHATASE-RELATED"/>
    <property type="match status" value="1"/>
</dbReference>
<dbReference type="Pfam" id="PF00459">
    <property type="entry name" value="Inositol_P"/>
    <property type="match status" value="1"/>
</dbReference>
<keyword evidence="6 7" id="KW-0460">Magnesium</keyword>
<dbReference type="Proteomes" id="UP000886289">
    <property type="component" value="Unassembled WGS sequence"/>
</dbReference>
<dbReference type="GO" id="GO:0008934">
    <property type="term" value="F:inositol monophosphate 1-phosphatase activity"/>
    <property type="evidence" value="ECO:0007669"/>
    <property type="project" value="InterPro"/>
</dbReference>
<keyword evidence="4 7" id="KW-0479">Metal-binding</keyword>
<dbReference type="PROSITE" id="PS00630">
    <property type="entry name" value="IMP_2"/>
    <property type="match status" value="1"/>
</dbReference>
<evidence type="ECO:0000256" key="5">
    <source>
        <dbReference type="ARBA" id="ARBA00022801"/>
    </source>
</evidence>
<dbReference type="Gene3D" id="3.40.190.80">
    <property type="match status" value="1"/>
</dbReference>
<evidence type="ECO:0000256" key="8">
    <source>
        <dbReference type="RuleBase" id="RU364068"/>
    </source>
</evidence>
<dbReference type="CDD" id="cd01639">
    <property type="entry name" value="IMPase"/>
    <property type="match status" value="1"/>
</dbReference>
<feature type="binding site" evidence="7">
    <location>
        <position position="110"/>
    </location>
    <ligand>
        <name>Mg(2+)</name>
        <dbReference type="ChEBI" id="CHEBI:18420"/>
        <label>1</label>
        <note>catalytic</note>
    </ligand>
</feature>
<sequence>MFSHPLAFRLLWAYNIVLQKSKEEIFHLEVEMEEFYKFALEVSYNAGEELLGLFPKTHQIDYKGKINLVTEADLKSEAIFKKAIKAHYPEHGILAEESGLEEGEIKWIIDPLDGTTNFAHGLPWFCTSLALEVKGEIVLGVVYIPILKECFSAIKGKGAFLNGKPIKVSKTKKIHQALLATGFPYDIHQRPEPVVTRFKKMLMVARGVRRAGSAAMDLCYLACGRFDGFWEERLHPWDTAAGKLIVEEAGGMVSDFSGRPYSIYSKEILATNGFLHQDMIKFLKE</sequence>
<dbReference type="PRINTS" id="PR01959">
    <property type="entry name" value="SBIMPHPHTASE"/>
</dbReference>
<dbReference type="Gene3D" id="3.30.540.10">
    <property type="entry name" value="Fructose-1,6-Bisphosphatase, subunit A, domain 1"/>
    <property type="match status" value="1"/>
</dbReference>
<name>A0A7C0Y5Z6_DESA2</name>